<reference evidence="1 2" key="1">
    <citation type="journal article" date="2017" name="Environ. Microbiol.">
        <title>Decay of the glycolytic pathway and adaptation to intranuclear parasitism within Enterocytozoonidae microsporidia.</title>
        <authorList>
            <person name="Wiredu Boakye D."/>
            <person name="Jaroenlak P."/>
            <person name="Prachumwat A."/>
            <person name="Williams T.A."/>
            <person name="Bateman K.S."/>
            <person name="Itsathitphaisarn O."/>
            <person name="Sritunyalucksana K."/>
            <person name="Paszkiewicz K.H."/>
            <person name="Moore K.A."/>
            <person name="Stentiford G.D."/>
            <person name="Williams B.A."/>
        </authorList>
    </citation>
    <scope>NUCLEOTIDE SEQUENCE [LARGE SCALE GENOMIC DNA]</scope>
    <source>
        <strain evidence="1 2">TH1</strain>
    </source>
</reference>
<sequence length="88" mass="10339">MYSQNPDEHKVQLAEITNNTPVKKRVKELDEIEKCEFADSSDCVSLDLEKENVCFRYKTQNNFPSQSDSEENKESDYFTEKDILKLLK</sequence>
<comment type="caution">
    <text evidence="1">The sequence shown here is derived from an EMBL/GenBank/DDBJ whole genome shotgun (WGS) entry which is preliminary data.</text>
</comment>
<dbReference type="Proteomes" id="UP000192758">
    <property type="component" value="Unassembled WGS sequence"/>
</dbReference>
<dbReference type="OrthoDB" id="10485917at2759"/>
<keyword evidence="2" id="KW-1185">Reference proteome</keyword>
<proteinExistence type="predicted"/>
<evidence type="ECO:0000313" key="1">
    <source>
        <dbReference type="EMBL" id="OQS54219.1"/>
    </source>
</evidence>
<dbReference type="VEuPathDB" id="MicrosporidiaDB:EHP00_862"/>
<evidence type="ECO:0000313" key="2">
    <source>
        <dbReference type="Proteomes" id="UP000192758"/>
    </source>
</evidence>
<protein>
    <submittedName>
        <fullName evidence="1">Uncharacterized protein</fullName>
    </submittedName>
</protein>
<gene>
    <name evidence="1" type="ORF">EHP00_862</name>
</gene>
<name>A0A1W0E4U3_9MICR</name>
<dbReference type="AlphaFoldDB" id="A0A1W0E4U3"/>
<organism evidence="1 2">
    <name type="scientific">Ecytonucleospora hepatopenaei</name>
    <dbReference type="NCBI Taxonomy" id="646526"/>
    <lineage>
        <taxon>Eukaryota</taxon>
        <taxon>Fungi</taxon>
        <taxon>Fungi incertae sedis</taxon>
        <taxon>Microsporidia</taxon>
        <taxon>Enterocytozoonidae</taxon>
        <taxon>Ecytonucleospora</taxon>
    </lineage>
</organism>
<dbReference type="EMBL" id="MNPJ01000021">
    <property type="protein sequence ID" value="OQS54219.1"/>
    <property type="molecule type" value="Genomic_DNA"/>
</dbReference>
<accession>A0A1W0E4U3</accession>